<feature type="signal peptide" evidence="9">
    <location>
        <begin position="1"/>
        <end position="27"/>
    </location>
</feature>
<evidence type="ECO:0000259" key="10">
    <source>
        <dbReference type="Pfam" id="PF00190"/>
    </source>
</evidence>
<dbReference type="InterPro" id="IPR001929">
    <property type="entry name" value="Germin"/>
</dbReference>
<keyword evidence="9" id="KW-0732">Signal</keyword>
<dbReference type="InterPro" id="IPR006045">
    <property type="entry name" value="Cupin_1"/>
</dbReference>
<dbReference type="PRINTS" id="PR00325">
    <property type="entry name" value="GERMIN"/>
</dbReference>
<keyword evidence="4 9" id="KW-0964">Secreted</keyword>
<feature type="domain" description="Cupin type-1" evidence="10">
    <location>
        <begin position="56"/>
        <end position="142"/>
    </location>
</feature>
<evidence type="ECO:0000256" key="1">
    <source>
        <dbReference type="ARBA" id="ARBA00004271"/>
    </source>
</evidence>
<comment type="caution">
    <text evidence="11">The sequence shown here is derived from an EMBL/GenBank/DDBJ whole genome shotgun (WGS) entry which is preliminary data.</text>
</comment>
<proteinExistence type="inferred from homology"/>
<accession>A0AAV8SQI9</accession>
<name>A0AAV8SQI9_9ROSI</name>
<feature type="binding site" evidence="8">
    <location>
        <position position="94"/>
    </location>
    <ligand>
        <name>Mn(2+)</name>
        <dbReference type="ChEBI" id="CHEBI:29035"/>
    </ligand>
</feature>
<evidence type="ECO:0000256" key="4">
    <source>
        <dbReference type="ARBA" id="ARBA00022525"/>
    </source>
</evidence>
<evidence type="ECO:0000313" key="11">
    <source>
        <dbReference type="EMBL" id="KAJ8754542.1"/>
    </source>
</evidence>
<evidence type="ECO:0000256" key="8">
    <source>
        <dbReference type="PIRSR" id="PIRSR601929-2"/>
    </source>
</evidence>
<evidence type="ECO:0000256" key="3">
    <source>
        <dbReference type="ARBA" id="ARBA00022523"/>
    </source>
</evidence>
<organism evidence="11 12">
    <name type="scientific">Erythroxylum novogranatense</name>
    <dbReference type="NCBI Taxonomy" id="1862640"/>
    <lineage>
        <taxon>Eukaryota</taxon>
        <taxon>Viridiplantae</taxon>
        <taxon>Streptophyta</taxon>
        <taxon>Embryophyta</taxon>
        <taxon>Tracheophyta</taxon>
        <taxon>Spermatophyta</taxon>
        <taxon>Magnoliopsida</taxon>
        <taxon>eudicotyledons</taxon>
        <taxon>Gunneridae</taxon>
        <taxon>Pentapetalae</taxon>
        <taxon>rosids</taxon>
        <taxon>fabids</taxon>
        <taxon>Malpighiales</taxon>
        <taxon>Erythroxylaceae</taxon>
        <taxon>Erythroxylum</taxon>
    </lineage>
</organism>
<dbReference type="Gene3D" id="2.60.120.10">
    <property type="entry name" value="Jelly Rolls"/>
    <property type="match status" value="1"/>
</dbReference>
<dbReference type="InterPro" id="IPR011051">
    <property type="entry name" value="RmlC_Cupin_sf"/>
</dbReference>
<evidence type="ECO:0000256" key="9">
    <source>
        <dbReference type="RuleBase" id="RU366015"/>
    </source>
</evidence>
<dbReference type="Pfam" id="PF00190">
    <property type="entry name" value="Cupin_1"/>
    <property type="match status" value="1"/>
</dbReference>
<keyword evidence="3 9" id="KW-0052">Apoplast</keyword>
<keyword evidence="6" id="KW-0325">Glycoprotein</keyword>
<feature type="chain" id="PRO_5043085446" description="Germin-like protein" evidence="9">
    <location>
        <begin position="28"/>
        <end position="156"/>
    </location>
</feature>
<keyword evidence="12" id="KW-1185">Reference proteome</keyword>
<evidence type="ECO:0000313" key="12">
    <source>
        <dbReference type="Proteomes" id="UP001159364"/>
    </source>
</evidence>
<comment type="similarity">
    <text evidence="2 9">Belongs to the germin family.</text>
</comment>
<reference evidence="11 12" key="1">
    <citation type="submission" date="2021-09" db="EMBL/GenBank/DDBJ databases">
        <title>Genomic insights and catalytic innovation underlie evolution of tropane alkaloids biosynthesis.</title>
        <authorList>
            <person name="Wang Y.-J."/>
            <person name="Tian T."/>
            <person name="Huang J.-P."/>
            <person name="Huang S.-X."/>
        </authorList>
    </citation>
    <scope>NUCLEOTIDE SEQUENCE [LARGE SCALE GENOMIC DNA]</scope>
    <source>
        <strain evidence="11">KIB-2018</strain>
        <tissue evidence="11">Leaf</tissue>
    </source>
</reference>
<keyword evidence="7 8" id="KW-0464">Manganese</keyword>
<keyword evidence="5 8" id="KW-0479">Metal-binding</keyword>
<comment type="subcellular location">
    <subcellularLocation>
        <location evidence="1 9">Secreted</location>
        <location evidence="1 9">Extracellular space</location>
        <location evidence="1 9">Apoplast</location>
    </subcellularLocation>
</comment>
<dbReference type="GO" id="GO:0030145">
    <property type="term" value="F:manganese ion binding"/>
    <property type="evidence" value="ECO:0007669"/>
    <property type="project" value="UniProtKB-UniRule"/>
</dbReference>
<dbReference type="InterPro" id="IPR014710">
    <property type="entry name" value="RmlC-like_jellyroll"/>
</dbReference>
<dbReference type="Proteomes" id="UP001159364">
    <property type="component" value="Linkage Group LG09"/>
</dbReference>
<dbReference type="SUPFAM" id="SSF51182">
    <property type="entry name" value="RmlC-like cupins"/>
    <property type="match status" value="1"/>
</dbReference>
<dbReference type="EMBL" id="JAIWQS010000009">
    <property type="protein sequence ID" value="KAJ8754542.1"/>
    <property type="molecule type" value="Genomic_DNA"/>
</dbReference>
<gene>
    <name evidence="11" type="ORF">K2173_005703</name>
</gene>
<evidence type="ECO:0000256" key="6">
    <source>
        <dbReference type="ARBA" id="ARBA00023180"/>
    </source>
</evidence>
<dbReference type="AlphaFoldDB" id="A0AAV8SQI9"/>
<evidence type="ECO:0000256" key="7">
    <source>
        <dbReference type="ARBA" id="ARBA00023211"/>
    </source>
</evidence>
<evidence type="ECO:0000256" key="2">
    <source>
        <dbReference type="ARBA" id="ARBA00007456"/>
    </source>
</evidence>
<protein>
    <recommendedName>
        <fullName evidence="9">Germin-like protein</fullName>
    </recommendedName>
</protein>
<dbReference type="PANTHER" id="PTHR31238">
    <property type="entry name" value="GERMIN-LIKE PROTEIN SUBFAMILY 3 MEMBER 3"/>
    <property type="match status" value="1"/>
</dbReference>
<evidence type="ECO:0000256" key="5">
    <source>
        <dbReference type="ARBA" id="ARBA00022723"/>
    </source>
</evidence>
<sequence>MAINHSRPDLLLLPCLVALFTIETVIARDPDVLTDFRVAPNTSVVNGNYFTYSGLRGSLTAPLIFPNFTYKPLVFHTQTLQRGDIFVFPKGLVHYQNNPSVVGANAISAFGSASARTVSVHLSIFTSGIDDGILAKAFKTDVYTIQKIKGGFPAKI</sequence>
<dbReference type="GO" id="GO:0048046">
    <property type="term" value="C:apoplast"/>
    <property type="evidence" value="ECO:0007669"/>
    <property type="project" value="UniProtKB-SubCell"/>
</dbReference>